<comment type="subcellular location">
    <subcellularLocation>
        <location evidence="1">Cell membrane</location>
        <topology evidence="1">Multi-pass membrane protein</topology>
    </subcellularLocation>
</comment>
<evidence type="ECO:0000259" key="17">
    <source>
        <dbReference type="PROSITE" id="PS50835"/>
    </source>
</evidence>
<evidence type="ECO:0000256" key="11">
    <source>
        <dbReference type="ARBA" id="ARBA00023180"/>
    </source>
</evidence>
<dbReference type="Gene3D" id="2.60.40.10">
    <property type="entry name" value="Immunoglobulins"/>
    <property type="match status" value="1"/>
</dbReference>
<evidence type="ECO:0000256" key="7">
    <source>
        <dbReference type="ARBA" id="ARBA00022889"/>
    </source>
</evidence>
<dbReference type="GO" id="GO:0098632">
    <property type="term" value="F:cell-cell adhesion mediator activity"/>
    <property type="evidence" value="ECO:0007669"/>
    <property type="project" value="Ensembl"/>
</dbReference>
<evidence type="ECO:0000256" key="5">
    <source>
        <dbReference type="ARBA" id="ARBA00022692"/>
    </source>
</evidence>
<sequence length="324" mass="35256">MWALGTWVLLGAVCAGSAQLQFNVTKSVEQTACNKTVILPCIVTNLIKNNIQVIFVKWKLEKKAFFIFEGSTGKINRNESFSSAALESPQNLTSGIASLTISKTQAVRGNYSCEVTESSREGETVIELIYHRVPWFTPVENILIILSMVLAILFYWIQLAVTVSKFETTLLKIGLFIAGVVITISAVVGFSLLISDDFKPENQIGLGLIVLPAVILVPCQYFLLQIVYENNLLFAIGVVILESLGYLIAVIGFGLCITACRPKNGAVVIAGLAIMALIALVGLIYAILSGYSKKEQPPRKAVEEPLNAKVTGESDRICYRGGDM</sequence>
<dbReference type="GeneTree" id="ENSGT00390000007697"/>
<evidence type="ECO:0000256" key="12">
    <source>
        <dbReference type="ARBA" id="ARBA00023283"/>
    </source>
</evidence>
<dbReference type="GO" id="GO:0005886">
    <property type="term" value="C:plasma membrane"/>
    <property type="evidence" value="ECO:0007669"/>
    <property type="project" value="UniProtKB-SubCell"/>
</dbReference>
<evidence type="ECO:0000256" key="3">
    <source>
        <dbReference type="ARBA" id="ARBA00022475"/>
    </source>
</evidence>
<evidence type="ECO:0000313" key="18">
    <source>
        <dbReference type="Ensembl" id="ENSTMTP00000026451.1"/>
    </source>
</evidence>
<dbReference type="GeneID" id="112106869"/>
<feature type="chain" id="PRO_5025538342" description="Leukocyte surface antigen CD47" evidence="16">
    <location>
        <begin position="19"/>
        <end position="324"/>
    </location>
</feature>
<keyword evidence="10" id="KW-1015">Disulfide bond</keyword>
<dbReference type="Proteomes" id="UP000472274">
    <property type="component" value="Unplaced"/>
</dbReference>
<dbReference type="SUPFAM" id="SSF48726">
    <property type="entry name" value="Immunoglobulin"/>
    <property type="match status" value="1"/>
</dbReference>
<dbReference type="GO" id="GO:0050870">
    <property type="term" value="P:positive regulation of T cell activation"/>
    <property type="evidence" value="ECO:0007669"/>
    <property type="project" value="Ensembl"/>
</dbReference>
<keyword evidence="6 16" id="KW-0732">Signal</keyword>
<dbReference type="GO" id="GO:0032675">
    <property type="term" value="P:regulation of interleukin-6 production"/>
    <property type="evidence" value="ECO:0007669"/>
    <property type="project" value="Ensembl"/>
</dbReference>
<feature type="transmembrane region" description="Helical" evidence="15">
    <location>
        <begin position="267"/>
        <end position="288"/>
    </location>
</feature>
<dbReference type="PANTHER" id="PTHR10613">
    <property type="entry name" value="LEUKOCYTE SURFACE ANTIGEN CD47"/>
    <property type="match status" value="1"/>
</dbReference>
<feature type="transmembrane region" description="Helical" evidence="15">
    <location>
        <begin position="231"/>
        <end position="255"/>
    </location>
</feature>
<dbReference type="PANTHER" id="PTHR10613:SF0">
    <property type="entry name" value="LEUKOCYTE SURFACE ANTIGEN CD47"/>
    <property type="match status" value="1"/>
</dbReference>
<evidence type="ECO:0000313" key="19">
    <source>
        <dbReference type="Proteomes" id="UP000472274"/>
    </source>
</evidence>
<accession>A0A674JX78</accession>
<proteinExistence type="predicted"/>
<evidence type="ECO:0000256" key="2">
    <source>
        <dbReference type="ARBA" id="ARBA00015454"/>
    </source>
</evidence>
<evidence type="ECO:0000256" key="8">
    <source>
        <dbReference type="ARBA" id="ARBA00022989"/>
    </source>
</evidence>
<keyword evidence="3" id="KW-1003">Cell membrane</keyword>
<evidence type="ECO:0000256" key="4">
    <source>
        <dbReference type="ARBA" id="ARBA00022553"/>
    </source>
</evidence>
<keyword evidence="11" id="KW-0325">Glycoprotein</keyword>
<dbReference type="GO" id="GO:0070051">
    <property type="term" value="F:fibrinogen binding"/>
    <property type="evidence" value="ECO:0007669"/>
    <property type="project" value="Ensembl"/>
</dbReference>
<dbReference type="GO" id="GO:0008284">
    <property type="term" value="P:positive regulation of cell population proliferation"/>
    <property type="evidence" value="ECO:0007669"/>
    <property type="project" value="Ensembl"/>
</dbReference>
<keyword evidence="12" id="KW-0873">Pyrrolidone carboxylic acid</keyword>
<dbReference type="InterPro" id="IPR007110">
    <property type="entry name" value="Ig-like_dom"/>
</dbReference>
<dbReference type="InParanoid" id="A0A674JX78"/>
<dbReference type="InterPro" id="IPR013270">
    <property type="entry name" value="CD47_Vset"/>
</dbReference>
<feature type="transmembrane region" description="Helical" evidence="15">
    <location>
        <begin position="142"/>
        <end position="161"/>
    </location>
</feature>
<dbReference type="Pfam" id="PF08204">
    <property type="entry name" value="V-set_CD47"/>
    <property type="match status" value="1"/>
</dbReference>
<reference evidence="18" key="2">
    <citation type="submission" date="2025-09" db="UniProtKB">
        <authorList>
            <consortium name="Ensembl"/>
        </authorList>
    </citation>
    <scope>IDENTIFICATION</scope>
</reference>
<dbReference type="GO" id="GO:0071349">
    <property type="term" value="P:cellular response to interleukin-12"/>
    <property type="evidence" value="ECO:0007669"/>
    <property type="project" value="Ensembl"/>
</dbReference>
<reference evidence="18" key="1">
    <citation type="submission" date="2025-08" db="UniProtKB">
        <authorList>
            <consortium name="Ensembl"/>
        </authorList>
    </citation>
    <scope>IDENTIFICATION</scope>
</reference>
<feature type="transmembrane region" description="Helical" evidence="15">
    <location>
        <begin position="173"/>
        <end position="194"/>
    </location>
</feature>
<dbReference type="AlphaFoldDB" id="A0A674JX78"/>
<dbReference type="GO" id="GO:0050729">
    <property type="term" value="P:positive regulation of inflammatory response"/>
    <property type="evidence" value="ECO:0007669"/>
    <property type="project" value="InterPro"/>
</dbReference>
<dbReference type="RefSeq" id="XP_024056102.1">
    <property type="nucleotide sequence ID" value="XM_024200334.2"/>
</dbReference>
<keyword evidence="7" id="KW-0130">Cell adhesion</keyword>
<dbReference type="PROSITE" id="PS50835">
    <property type="entry name" value="IG_LIKE"/>
    <property type="match status" value="1"/>
</dbReference>
<evidence type="ECO:0000256" key="9">
    <source>
        <dbReference type="ARBA" id="ARBA00023136"/>
    </source>
</evidence>
<keyword evidence="19" id="KW-1185">Reference proteome</keyword>
<dbReference type="GO" id="GO:0009986">
    <property type="term" value="C:cell surface"/>
    <property type="evidence" value="ECO:0007669"/>
    <property type="project" value="Ensembl"/>
</dbReference>
<dbReference type="GO" id="GO:0032680">
    <property type="term" value="P:regulation of tumor necrosis factor production"/>
    <property type="evidence" value="ECO:0007669"/>
    <property type="project" value="Ensembl"/>
</dbReference>
<dbReference type="GO" id="GO:0050766">
    <property type="term" value="P:positive regulation of phagocytosis"/>
    <property type="evidence" value="ECO:0007669"/>
    <property type="project" value="InterPro"/>
</dbReference>
<evidence type="ECO:0000256" key="13">
    <source>
        <dbReference type="ARBA" id="ARBA00023319"/>
    </source>
</evidence>
<protein>
    <recommendedName>
        <fullName evidence="2">Leukocyte surface antigen CD47</fullName>
    </recommendedName>
    <alternativeName>
        <fullName evidence="14">Integrin-associated protein</fullName>
    </alternativeName>
</protein>
<evidence type="ECO:0000256" key="6">
    <source>
        <dbReference type="ARBA" id="ARBA00022729"/>
    </source>
</evidence>
<feature type="transmembrane region" description="Helical" evidence="15">
    <location>
        <begin position="206"/>
        <end position="224"/>
    </location>
</feature>
<keyword evidence="9 15" id="KW-0472">Membrane</keyword>
<evidence type="ECO:0000256" key="10">
    <source>
        <dbReference type="ARBA" id="ARBA00023157"/>
    </source>
</evidence>
<dbReference type="InterPro" id="IPR037805">
    <property type="entry name" value="IgV_CD47"/>
</dbReference>
<dbReference type="GO" id="GO:0070062">
    <property type="term" value="C:extracellular exosome"/>
    <property type="evidence" value="ECO:0007669"/>
    <property type="project" value="TreeGrafter"/>
</dbReference>
<dbReference type="GO" id="GO:1904669">
    <property type="term" value="P:ATP export"/>
    <property type="evidence" value="ECO:0007669"/>
    <property type="project" value="Ensembl"/>
</dbReference>
<organism evidence="18 19">
    <name type="scientific">Terrapene triunguis</name>
    <name type="common">Three-toed box turtle</name>
    <dbReference type="NCBI Taxonomy" id="2587831"/>
    <lineage>
        <taxon>Eukaryota</taxon>
        <taxon>Metazoa</taxon>
        <taxon>Chordata</taxon>
        <taxon>Craniata</taxon>
        <taxon>Vertebrata</taxon>
        <taxon>Euteleostomi</taxon>
        <taxon>Archelosauria</taxon>
        <taxon>Testudinata</taxon>
        <taxon>Testudines</taxon>
        <taxon>Cryptodira</taxon>
        <taxon>Durocryptodira</taxon>
        <taxon>Testudinoidea</taxon>
        <taxon>Emydidae</taxon>
        <taxon>Terrapene</taxon>
    </lineage>
</organism>
<dbReference type="GO" id="GO:0070053">
    <property type="term" value="F:thrombospondin receptor activity"/>
    <property type="evidence" value="ECO:0007669"/>
    <property type="project" value="Ensembl"/>
</dbReference>
<name>A0A674JX78_9SAUR</name>
<feature type="domain" description="Ig-like" evidence="17">
    <location>
        <begin position="34"/>
        <end position="127"/>
    </location>
</feature>
<evidence type="ECO:0000256" key="15">
    <source>
        <dbReference type="SAM" id="Phobius"/>
    </source>
</evidence>
<dbReference type="CDD" id="cd16090">
    <property type="entry name" value="IgV_CD47"/>
    <property type="match status" value="1"/>
</dbReference>
<dbReference type="CTD" id="961"/>
<keyword evidence="8 15" id="KW-1133">Transmembrane helix</keyword>
<dbReference type="GO" id="GO:0032649">
    <property type="term" value="P:regulation of type II interferon production"/>
    <property type="evidence" value="ECO:0007669"/>
    <property type="project" value="Ensembl"/>
</dbReference>
<dbReference type="InterPro" id="IPR036179">
    <property type="entry name" value="Ig-like_dom_sf"/>
</dbReference>
<keyword evidence="4" id="KW-0597">Phosphoprotein</keyword>
<dbReference type="InterPro" id="IPR006704">
    <property type="entry name" value="CD47"/>
</dbReference>
<dbReference type="InterPro" id="IPR013783">
    <property type="entry name" value="Ig-like_fold"/>
</dbReference>
<keyword evidence="5 15" id="KW-0812">Transmembrane</keyword>
<dbReference type="Pfam" id="PF04549">
    <property type="entry name" value="CD47"/>
    <property type="match status" value="1"/>
</dbReference>
<keyword evidence="13" id="KW-0393">Immunoglobulin domain</keyword>
<feature type="signal peptide" evidence="16">
    <location>
        <begin position="1"/>
        <end position="18"/>
    </location>
</feature>
<dbReference type="GO" id="GO:0032653">
    <property type="term" value="P:regulation of interleukin-10 production"/>
    <property type="evidence" value="ECO:0007669"/>
    <property type="project" value="Ensembl"/>
</dbReference>
<evidence type="ECO:0000256" key="1">
    <source>
        <dbReference type="ARBA" id="ARBA00004651"/>
    </source>
</evidence>
<evidence type="ECO:0000256" key="14">
    <source>
        <dbReference type="ARBA" id="ARBA00033289"/>
    </source>
</evidence>
<dbReference type="InterPro" id="IPR013147">
    <property type="entry name" value="CD47-like_TM"/>
</dbReference>
<dbReference type="Ensembl" id="ENSTMTT00000027414.1">
    <property type="protein sequence ID" value="ENSTMTP00000026451.1"/>
    <property type="gene ID" value="ENSTMTG00000019348.1"/>
</dbReference>
<gene>
    <name evidence="18" type="primary">CD47</name>
</gene>
<evidence type="ECO:0000256" key="16">
    <source>
        <dbReference type="SAM" id="SignalP"/>
    </source>
</evidence>
<dbReference type="GO" id="GO:0032655">
    <property type="term" value="P:regulation of interleukin-12 production"/>
    <property type="evidence" value="ECO:0007669"/>
    <property type="project" value="Ensembl"/>
</dbReference>